<organism evidence="2 3">
    <name type="scientific">Gracilariopsis chorda</name>
    <dbReference type="NCBI Taxonomy" id="448386"/>
    <lineage>
        <taxon>Eukaryota</taxon>
        <taxon>Rhodophyta</taxon>
        <taxon>Florideophyceae</taxon>
        <taxon>Rhodymeniophycidae</taxon>
        <taxon>Gracilariales</taxon>
        <taxon>Gracilariaceae</taxon>
        <taxon>Gracilariopsis</taxon>
    </lineage>
</organism>
<comment type="caution">
    <text evidence="2">The sequence shown here is derived from an EMBL/GenBank/DDBJ whole genome shotgun (WGS) entry which is preliminary data.</text>
</comment>
<feature type="compositionally biased region" description="Polar residues" evidence="1">
    <location>
        <begin position="205"/>
        <end position="221"/>
    </location>
</feature>
<name>A0A2V3IU77_9FLOR</name>
<keyword evidence="3" id="KW-1185">Reference proteome</keyword>
<evidence type="ECO:0000313" key="2">
    <source>
        <dbReference type="EMBL" id="PXF45663.1"/>
    </source>
</evidence>
<reference evidence="2 3" key="1">
    <citation type="journal article" date="2018" name="Mol. Biol. Evol.">
        <title>Analysis of the draft genome of the red seaweed Gracilariopsis chorda provides insights into genome size evolution in Rhodophyta.</title>
        <authorList>
            <person name="Lee J."/>
            <person name="Yang E.C."/>
            <person name="Graf L."/>
            <person name="Yang J.H."/>
            <person name="Qiu H."/>
            <person name="Zel Zion U."/>
            <person name="Chan C.X."/>
            <person name="Stephens T.G."/>
            <person name="Weber A.P.M."/>
            <person name="Boo G.H."/>
            <person name="Boo S.M."/>
            <person name="Kim K.M."/>
            <person name="Shin Y."/>
            <person name="Jung M."/>
            <person name="Lee S.J."/>
            <person name="Yim H.S."/>
            <person name="Lee J.H."/>
            <person name="Bhattacharya D."/>
            <person name="Yoon H.S."/>
        </authorList>
    </citation>
    <scope>NUCLEOTIDE SEQUENCE [LARGE SCALE GENOMIC DNA]</scope>
    <source>
        <strain evidence="2 3">SKKU-2015</strain>
        <tissue evidence="2">Whole body</tissue>
    </source>
</reference>
<dbReference type="Proteomes" id="UP000247409">
    <property type="component" value="Unassembled WGS sequence"/>
</dbReference>
<accession>A0A2V3IU77</accession>
<gene>
    <name evidence="2" type="ORF">BWQ96_04567</name>
</gene>
<evidence type="ECO:0000256" key="1">
    <source>
        <dbReference type="SAM" id="MobiDB-lite"/>
    </source>
</evidence>
<sequence length="269" mass="29713">MPMGTSDNVGTGSFTNSLLIVSNSNPEEITDFFRQNSIPIEGKRLHLQTKYFEVDAAFLVLSVNFIWDLMETRAQAETLGSFPAIMILSLCSEDVPEYQKVWTRLEHHLGEDATKGFVVADRILGVEEDHRLDEWAGFNHIEFISQCTCEGVAISNKIRQLLECAPWLSPSPIKTVPFLNNAKRGSTWDQVPIPGETTAEDGFTSKCSNEPMPSNVNTNTEVETERCGTPSLSSSTRLRRGLGDADVSNLVAELLTLADSDDDGIITNK</sequence>
<protein>
    <submittedName>
        <fullName evidence="2">Uncharacterized protein</fullName>
    </submittedName>
</protein>
<proteinExistence type="predicted"/>
<feature type="region of interest" description="Disordered" evidence="1">
    <location>
        <begin position="198"/>
        <end position="235"/>
    </location>
</feature>
<dbReference type="AlphaFoldDB" id="A0A2V3IU77"/>
<dbReference type="EMBL" id="NBIV01000055">
    <property type="protein sequence ID" value="PXF45663.1"/>
    <property type="molecule type" value="Genomic_DNA"/>
</dbReference>
<evidence type="ECO:0000313" key="3">
    <source>
        <dbReference type="Proteomes" id="UP000247409"/>
    </source>
</evidence>